<proteinExistence type="predicted"/>
<protein>
    <submittedName>
        <fullName evidence="2">Uncharacterized protein</fullName>
    </submittedName>
</protein>
<reference evidence="2" key="2">
    <citation type="journal article" date="2015" name="Data Brief">
        <title>Shoot transcriptome of the giant reed, Arundo donax.</title>
        <authorList>
            <person name="Barrero R.A."/>
            <person name="Guerrero F.D."/>
            <person name="Moolhuijzen P."/>
            <person name="Goolsby J.A."/>
            <person name="Tidwell J."/>
            <person name="Bellgard S.E."/>
            <person name="Bellgard M.I."/>
        </authorList>
    </citation>
    <scope>NUCLEOTIDE SEQUENCE</scope>
    <source>
        <tissue evidence="2">Shoot tissue taken approximately 20 cm above the soil surface</tissue>
    </source>
</reference>
<accession>A0A0A8Y3C5</accession>
<feature type="transmembrane region" description="Helical" evidence="1">
    <location>
        <begin position="6"/>
        <end position="34"/>
    </location>
</feature>
<keyword evidence="1" id="KW-1133">Transmembrane helix</keyword>
<organism evidence="2">
    <name type="scientific">Arundo donax</name>
    <name type="common">Giant reed</name>
    <name type="synonym">Donax arundinaceus</name>
    <dbReference type="NCBI Taxonomy" id="35708"/>
    <lineage>
        <taxon>Eukaryota</taxon>
        <taxon>Viridiplantae</taxon>
        <taxon>Streptophyta</taxon>
        <taxon>Embryophyta</taxon>
        <taxon>Tracheophyta</taxon>
        <taxon>Spermatophyta</taxon>
        <taxon>Magnoliopsida</taxon>
        <taxon>Liliopsida</taxon>
        <taxon>Poales</taxon>
        <taxon>Poaceae</taxon>
        <taxon>PACMAD clade</taxon>
        <taxon>Arundinoideae</taxon>
        <taxon>Arundineae</taxon>
        <taxon>Arundo</taxon>
    </lineage>
</organism>
<dbReference type="EMBL" id="GBRH01278105">
    <property type="protein sequence ID" value="JAD19790.1"/>
    <property type="molecule type" value="Transcribed_RNA"/>
</dbReference>
<evidence type="ECO:0000313" key="2">
    <source>
        <dbReference type="EMBL" id="JAD19790.1"/>
    </source>
</evidence>
<name>A0A0A8Y3C5_ARUDO</name>
<keyword evidence="1" id="KW-0472">Membrane</keyword>
<keyword evidence="1" id="KW-0812">Transmembrane</keyword>
<reference evidence="2" key="1">
    <citation type="submission" date="2014-09" db="EMBL/GenBank/DDBJ databases">
        <authorList>
            <person name="Magalhaes I.L.F."/>
            <person name="Oliveira U."/>
            <person name="Santos F.R."/>
            <person name="Vidigal T.H.D.A."/>
            <person name="Brescovit A.D."/>
            <person name="Santos A.J."/>
        </authorList>
    </citation>
    <scope>NUCLEOTIDE SEQUENCE</scope>
    <source>
        <tissue evidence="2">Shoot tissue taken approximately 20 cm above the soil surface</tissue>
    </source>
</reference>
<dbReference type="AlphaFoldDB" id="A0A0A8Y3C5"/>
<sequence length="37" mass="4201">MFSSDIHLLFNVCSTPIYTIHTLLTSTSIVHLFMSVM</sequence>
<evidence type="ECO:0000256" key="1">
    <source>
        <dbReference type="SAM" id="Phobius"/>
    </source>
</evidence>